<dbReference type="Gene3D" id="2.30.110.10">
    <property type="entry name" value="Electron Transport, Fmn-binding Protein, Chain A"/>
    <property type="match status" value="1"/>
</dbReference>
<dbReference type="RefSeq" id="WP_262872869.1">
    <property type="nucleotide sequence ID" value="NZ_BAABKW010000018.1"/>
</dbReference>
<protein>
    <submittedName>
        <fullName evidence="2">Pyridoxamine 5'-phosphate oxidase family protein</fullName>
    </submittedName>
</protein>
<keyword evidence="3" id="KW-1185">Reference proteome</keyword>
<gene>
    <name evidence="2" type="ORF">ACFQRL_03110</name>
</gene>
<evidence type="ECO:0000313" key="2">
    <source>
        <dbReference type="EMBL" id="MFC7267948.1"/>
    </source>
</evidence>
<organism evidence="2 3">
    <name type="scientific">Microbacterium fluvii</name>
    <dbReference type="NCBI Taxonomy" id="415215"/>
    <lineage>
        <taxon>Bacteria</taxon>
        <taxon>Bacillati</taxon>
        <taxon>Actinomycetota</taxon>
        <taxon>Actinomycetes</taxon>
        <taxon>Micrococcales</taxon>
        <taxon>Microbacteriaceae</taxon>
        <taxon>Microbacterium</taxon>
    </lineage>
</organism>
<dbReference type="PANTHER" id="PTHR34818">
    <property type="entry name" value="PROTEIN BLI-3"/>
    <property type="match status" value="1"/>
</dbReference>
<name>A0ABW2HDG7_9MICO</name>
<dbReference type="EMBL" id="JBHTBE010000001">
    <property type="protein sequence ID" value="MFC7267948.1"/>
    <property type="molecule type" value="Genomic_DNA"/>
</dbReference>
<dbReference type="PANTHER" id="PTHR34818:SF1">
    <property type="entry name" value="PROTEIN BLI-3"/>
    <property type="match status" value="1"/>
</dbReference>
<reference evidence="3" key="1">
    <citation type="journal article" date="2019" name="Int. J. Syst. Evol. Microbiol.">
        <title>The Global Catalogue of Microorganisms (GCM) 10K type strain sequencing project: providing services to taxonomists for standard genome sequencing and annotation.</title>
        <authorList>
            <consortium name="The Broad Institute Genomics Platform"/>
            <consortium name="The Broad Institute Genome Sequencing Center for Infectious Disease"/>
            <person name="Wu L."/>
            <person name="Ma J."/>
        </authorList>
    </citation>
    <scope>NUCLEOTIDE SEQUENCE [LARGE SCALE GENOMIC DNA]</scope>
    <source>
        <strain evidence="3">CGMCC 1.15772</strain>
    </source>
</reference>
<dbReference type="Pfam" id="PF16242">
    <property type="entry name" value="Pyrid_ox_like"/>
    <property type="match status" value="1"/>
</dbReference>
<evidence type="ECO:0000259" key="1">
    <source>
        <dbReference type="Pfam" id="PF16242"/>
    </source>
</evidence>
<feature type="domain" description="General stress protein FMN-binding split barrel" evidence="1">
    <location>
        <begin position="16"/>
        <end position="164"/>
    </location>
</feature>
<dbReference type="SUPFAM" id="SSF50475">
    <property type="entry name" value="FMN-binding split barrel"/>
    <property type="match status" value="1"/>
</dbReference>
<dbReference type="InterPro" id="IPR052917">
    <property type="entry name" value="Stress-Dev_Protein"/>
</dbReference>
<dbReference type="InterPro" id="IPR012349">
    <property type="entry name" value="Split_barrel_FMN-bd"/>
</dbReference>
<accession>A0ABW2HDG7</accession>
<dbReference type="InterPro" id="IPR038725">
    <property type="entry name" value="YdaG_split_barrel_FMN-bd"/>
</dbReference>
<sequence length="179" mass="19926">MSENEQSTAVEVTGAEAVARVKELVEDIDFTMLTTHDEAGNLVSRPMSTRQMDEQGDIWFFTSDEGRKADEVAEDRHVGLSYLDAKGMRFVSVAGLARLVHDREKMTELYSPSLDIWFEQGLETPDIALLRVTPVETEFWEPAHGKVAMAAGMLKALVTKDTPDDTMRHGRISCPVEPA</sequence>
<dbReference type="Proteomes" id="UP001596507">
    <property type="component" value="Unassembled WGS sequence"/>
</dbReference>
<proteinExistence type="predicted"/>
<evidence type="ECO:0000313" key="3">
    <source>
        <dbReference type="Proteomes" id="UP001596507"/>
    </source>
</evidence>
<comment type="caution">
    <text evidence="2">The sequence shown here is derived from an EMBL/GenBank/DDBJ whole genome shotgun (WGS) entry which is preliminary data.</text>
</comment>